<comment type="caution">
    <text evidence="1">The sequence shown here is derived from an EMBL/GenBank/DDBJ whole genome shotgun (WGS) entry which is preliminary data.</text>
</comment>
<accession>A0ABV1BCS1</accession>
<gene>
    <name evidence="1" type="ORF">WMO28_05705</name>
</gene>
<evidence type="ECO:0000313" key="1">
    <source>
        <dbReference type="EMBL" id="MEQ2370444.1"/>
    </source>
</evidence>
<sequence>MEKKNTEELMHPSMLQIRYLSELARIGKKRGSVALIADTCGVSHGPVSRFFKECIGAGYLTEAYEFTEKGTQALKTYQRILREVGLYLERVGIPETEIPEKTRQLVENVDYSLLMTMTRNSGQVNEPRNQKTVEEGTPYYLENVLDKGRFEVGIALYQLRTAKGTRLSMANNGFEHLAWIRNNNRGSWLELVIKEMHAHSRIDGADMTGRLSSLKYEEQGQLHEAVIRDGKARIPLSACRFLKSRLGNVKGMIPITVTCSVGKAHMPESTALLMFWM</sequence>
<dbReference type="EMBL" id="JBBMEJ010000005">
    <property type="protein sequence ID" value="MEQ2370444.1"/>
    <property type="molecule type" value="Genomic_DNA"/>
</dbReference>
<proteinExistence type="predicted"/>
<organism evidence="1 2">
    <name type="scientific">Blautia aquisgranensis</name>
    <dbReference type="NCBI Taxonomy" id="3133153"/>
    <lineage>
        <taxon>Bacteria</taxon>
        <taxon>Bacillati</taxon>
        <taxon>Bacillota</taxon>
        <taxon>Clostridia</taxon>
        <taxon>Lachnospirales</taxon>
        <taxon>Lachnospiraceae</taxon>
        <taxon>Blautia</taxon>
    </lineage>
</organism>
<evidence type="ECO:0008006" key="3">
    <source>
        <dbReference type="Google" id="ProtNLM"/>
    </source>
</evidence>
<protein>
    <recommendedName>
        <fullName evidence="3">Manganese transport regulator MntR</fullName>
    </recommendedName>
</protein>
<evidence type="ECO:0000313" key="2">
    <source>
        <dbReference type="Proteomes" id="UP001473063"/>
    </source>
</evidence>
<name>A0ABV1BCS1_9FIRM</name>
<dbReference type="Proteomes" id="UP001473063">
    <property type="component" value="Unassembled WGS sequence"/>
</dbReference>
<dbReference type="RefSeq" id="WP_178643150.1">
    <property type="nucleotide sequence ID" value="NZ_JBBMEJ010000005.1"/>
</dbReference>
<keyword evidence="2" id="KW-1185">Reference proteome</keyword>
<reference evidence="1 2" key="1">
    <citation type="submission" date="2024-03" db="EMBL/GenBank/DDBJ databases">
        <title>Human intestinal bacterial collection.</title>
        <authorList>
            <person name="Pauvert C."/>
            <person name="Hitch T.C.A."/>
            <person name="Clavel T."/>
        </authorList>
    </citation>
    <scope>NUCLEOTIDE SEQUENCE [LARGE SCALE GENOMIC DNA]</scope>
    <source>
        <strain evidence="1 2">CLA-JM-H16</strain>
    </source>
</reference>